<evidence type="ECO:0000313" key="2">
    <source>
        <dbReference type="Proteomes" id="UP000184474"/>
    </source>
</evidence>
<gene>
    <name evidence="1" type="ORF">SAMN04488028_10566</name>
</gene>
<dbReference type="STRING" id="156994.SAMN04488028_10566"/>
<dbReference type="EMBL" id="FRAA01000005">
    <property type="protein sequence ID" value="SHK45654.1"/>
    <property type="molecule type" value="Genomic_DNA"/>
</dbReference>
<sequence>MQYYKLLLISLVACFGCTSELETDFSRLGVQYFPMEVGAYRIYDVHDTNYYLIGPEEENYQLKEEVVDSTIISDTEVRYQLHRSKRADETAVWKLDSVWTTSINTTRVVAVENNVSFVKLVFPIEENLSWDGNSYNNRQSEFYQYGESQIDTVLAEQAFTNVVQVIQSNQGIDPLIGRDDRLEYYAPEVGLIIKYHAKWAYDQEDGIVNTDKIVAGRQLEQTLITYGKKQD</sequence>
<name>A0A1M6SLJ3_REIAG</name>
<dbReference type="AlphaFoldDB" id="A0A1M6SLJ3"/>
<protein>
    <submittedName>
        <fullName evidence="1">Uncharacterized protein</fullName>
    </submittedName>
</protein>
<proteinExistence type="predicted"/>
<evidence type="ECO:0000313" key="1">
    <source>
        <dbReference type="EMBL" id="SHK45654.1"/>
    </source>
</evidence>
<keyword evidence="2" id="KW-1185">Reference proteome</keyword>
<dbReference type="Proteomes" id="UP000184474">
    <property type="component" value="Unassembled WGS sequence"/>
</dbReference>
<accession>A0A1M6SLJ3</accession>
<organism evidence="1 2">
    <name type="scientific">Reichenbachiella agariperforans</name>
    <dbReference type="NCBI Taxonomy" id="156994"/>
    <lineage>
        <taxon>Bacteria</taxon>
        <taxon>Pseudomonadati</taxon>
        <taxon>Bacteroidota</taxon>
        <taxon>Cytophagia</taxon>
        <taxon>Cytophagales</taxon>
        <taxon>Reichenbachiellaceae</taxon>
        <taxon>Reichenbachiella</taxon>
    </lineage>
</organism>
<dbReference type="RefSeq" id="WP_073123108.1">
    <property type="nucleotide sequence ID" value="NZ_FRAA01000005.1"/>
</dbReference>
<reference evidence="2" key="1">
    <citation type="submission" date="2016-11" db="EMBL/GenBank/DDBJ databases">
        <authorList>
            <person name="Varghese N."/>
            <person name="Submissions S."/>
        </authorList>
    </citation>
    <scope>NUCLEOTIDE SEQUENCE [LARGE SCALE GENOMIC DNA]</scope>
    <source>
        <strain evidence="2">DSM 26134</strain>
    </source>
</reference>